<evidence type="ECO:0000313" key="2">
    <source>
        <dbReference type="EMBL" id="KAJ3843886.1"/>
    </source>
</evidence>
<feature type="compositionally biased region" description="Polar residues" evidence="1">
    <location>
        <begin position="207"/>
        <end position="217"/>
    </location>
</feature>
<accession>A0AA38UK90</accession>
<reference evidence="2" key="1">
    <citation type="submission" date="2022-08" db="EMBL/GenBank/DDBJ databases">
        <authorList>
            <consortium name="DOE Joint Genome Institute"/>
            <person name="Min B."/>
            <person name="Riley R."/>
            <person name="Sierra-Patev S."/>
            <person name="Naranjo-Ortiz M."/>
            <person name="Looney B."/>
            <person name="Konkel Z."/>
            <person name="Slot J.C."/>
            <person name="Sakamoto Y."/>
            <person name="Steenwyk J.L."/>
            <person name="Rokas A."/>
            <person name="Carro J."/>
            <person name="Camarero S."/>
            <person name="Ferreira P."/>
            <person name="Molpeceres G."/>
            <person name="Ruiz-Duenas F.J."/>
            <person name="Serrano A."/>
            <person name="Henrissat B."/>
            <person name="Drula E."/>
            <person name="Hughes K.W."/>
            <person name="Mata J.L."/>
            <person name="Ishikawa N.K."/>
            <person name="Vargas-Isla R."/>
            <person name="Ushijima S."/>
            <person name="Smith C.A."/>
            <person name="Ahrendt S."/>
            <person name="Andreopoulos W."/>
            <person name="He G."/>
            <person name="Labutti K."/>
            <person name="Lipzen A."/>
            <person name="Ng V."/>
            <person name="Sandor L."/>
            <person name="Barry K."/>
            <person name="Martinez A.T."/>
            <person name="Xiao Y."/>
            <person name="Gibbons J.G."/>
            <person name="Terashima K."/>
            <person name="Hibbett D.S."/>
            <person name="Grigoriev I.V."/>
        </authorList>
    </citation>
    <scope>NUCLEOTIDE SEQUENCE</scope>
    <source>
        <strain evidence="2">TFB9207</strain>
    </source>
</reference>
<protein>
    <submittedName>
        <fullName evidence="2">Uncharacterized protein</fullName>
    </submittedName>
</protein>
<proteinExistence type="predicted"/>
<feature type="compositionally biased region" description="Acidic residues" evidence="1">
    <location>
        <begin position="73"/>
        <end position="88"/>
    </location>
</feature>
<organism evidence="2 3">
    <name type="scientific">Lentinula raphanica</name>
    <dbReference type="NCBI Taxonomy" id="153919"/>
    <lineage>
        <taxon>Eukaryota</taxon>
        <taxon>Fungi</taxon>
        <taxon>Dikarya</taxon>
        <taxon>Basidiomycota</taxon>
        <taxon>Agaricomycotina</taxon>
        <taxon>Agaricomycetes</taxon>
        <taxon>Agaricomycetidae</taxon>
        <taxon>Agaricales</taxon>
        <taxon>Marasmiineae</taxon>
        <taxon>Omphalotaceae</taxon>
        <taxon>Lentinula</taxon>
    </lineage>
</organism>
<dbReference type="Proteomes" id="UP001163846">
    <property type="component" value="Unassembled WGS sequence"/>
</dbReference>
<dbReference type="AlphaFoldDB" id="A0AA38UK90"/>
<name>A0AA38UK90_9AGAR</name>
<evidence type="ECO:0000256" key="1">
    <source>
        <dbReference type="SAM" id="MobiDB-lite"/>
    </source>
</evidence>
<dbReference type="EMBL" id="MU805965">
    <property type="protein sequence ID" value="KAJ3843886.1"/>
    <property type="molecule type" value="Genomic_DNA"/>
</dbReference>
<feature type="region of interest" description="Disordered" evidence="1">
    <location>
        <begin position="186"/>
        <end position="217"/>
    </location>
</feature>
<gene>
    <name evidence="2" type="ORF">F5878DRAFT_215054</name>
</gene>
<keyword evidence="3" id="KW-1185">Reference proteome</keyword>
<comment type="caution">
    <text evidence="2">The sequence shown here is derived from an EMBL/GenBank/DDBJ whole genome shotgun (WGS) entry which is preliminary data.</text>
</comment>
<evidence type="ECO:0000313" key="3">
    <source>
        <dbReference type="Proteomes" id="UP001163846"/>
    </source>
</evidence>
<feature type="region of interest" description="Disordered" evidence="1">
    <location>
        <begin position="58"/>
        <end position="172"/>
    </location>
</feature>
<sequence>MATRRRVGVSNATTEAARRQLMQPVVCWEKVWSTPEGAATNSSLKVFKWVKTDKVPHFEDENEVDAPLAPLPDEPEVVEVEEELEQEEPQPAGEEKAQADTAETSEAIQEPEESKPPSPKPQLTMSESNMMGDTVDPGDELDASLMDTGGLEGDKMTTEGGMDLDMSDLGPDGLALADVQDLSQIEGEDGLMGGPNMDDTLDPFAAENSTMMGESKD</sequence>